<evidence type="ECO:0000256" key="1">
    <source>
        <dbReference type="ARBA" id="ARBA00022741"/>
    </source>
</evidence>
<reference evidence="4 5" key="1">
    <citation type="submission" date="2018-10" db="EMBL/GenBank/DDBJ databases">
        <title>Isolation of pseudouridimycin from Streptomyces albus DSM 40763.</title>
        <authorList>
            <person name="Rosenqvist P."/>
            <person name="Metsae-Ketelae M."/>
            <person name="Virta P."/>
        </authorList>
    </citation>
    <scope>NUCLEOTIDE SEQUENCE [LARGE SCALE GENOMIC DNA]</scope>
    <source>
        <strain evidence="4 5">DSM 40763</strain>
    </source>
</reference>
<evidence type="ECO:0000313" key="5">
    <source>
        <dbReference type="Proteomes" id="UP000298111"/>
    </source>
</evidence>
<accession>A0A8H1LAG7</accession>
<organism evidence="4 5">
    <name type="scientific">Streptomyces albus</name>
    <dbReference type="NCBI Taxonomy" id="1888"/>
    <lineage>
        <taxon>Bacteria</taxon>
        <taxon>Bacillati</taxon>
        <taxon>Actinomycetota</taxon>
        <taxon>Actinomycetes</taxon>
        <taxon>Kitasatosporales</taxon>
        <taxon>Streptomycetaceae</taxon>
        <taxon>Streptomyces</taxon>
    </lineage>
</organism>
<comment type="caution">
    <text evidence="4">The sequence shown here is derived from an EMBL/GenBank/DDBJ whole genome shotgun (WGS) entry which is preliminary data.</text>
</comment>
<feature type="domain" description="NACHT" evidence="3">
    <location>
        <begin position="273"/>
        <end position="605"/>
    </location>
</feature>
<dbReference type="Pfam" id="PF05729">
    <property type="entry name" value="NACHT"/>
    <property type="match status" value="1"/>
</dbReference>
<evidence type="ECO:0000313" key="4">
    <source>
        <dbReference type="EMBL" id="TGG81959.1"/>
    </source>
</evidence>
<dbReference type="InterPro" id="IPR032675">
    <property type="entry name" value="LRR_dom_sf"/>
</dbReference>
<dbReference type="EMBL" id="RCIY01000063">
    <property type="protein sequence ID" value="TGG81959.1"/>
    <property type="molecule type" value="Genomic_DNA"/>
</dbReference>
<dbReference type="SUPFAM" id="SSF52058">
    <property type="entry name" value="L domain-like"/>
    <property type="match status" value="1"/>
</dbReference>
<dbReference type="SUPFAM" id="SSF52540">
    <property type="entry name" value="P-loop containing nucleoside triphosphate hydrolases"/>
    <property type="match status" value="1"/>
</dbReference>
<dbReference type="Pfam" id="PF22733">
    <property type="entry name" value="NNH1"/>
    <property type="match status" value="1"/>
</dbReference>
<dbReference type="InterPro" id="IPR027417">
    <property type="entry name" value="P-loop_NTPase"/>
</dbReference>
<dbReference type="AlphaFoldDB" id="A0A8H1LAG7"/>
<dbReference type="InterPro" id="IPR054547">
    <property type="entry name" value="NNH1"/>
</dbReference>
<name>A0A8H1LAG7_9ACTN</name>
<dbReference type="PANTHER" id="PTHR46844">
    <property type="entry name" value="SLR5058 PROTEIN"/>
    <property type="match status" value="1"/>
</dbReference>
<dbReference type="Proteomes" id="UP000298111">
    <property type="component" value="Unassembled WGS sequence"/>
</dbReference>
<dbReference type="Gene3D" id="3.40.50.300">
    <property type="entry name" value="P-loop containing nucleotide triphosphate hydrolases"/>
    <property type="match status" value="1"/>
</dbReference>
<keyword evidence="2" id="KW-0067">ATP-binding</keyword>
<gene>
    <name evidence="4" type="ORF">D8771_17675</name>
</gene>
<proteinExistence type="predicted"/>
<dbReference type="Gene3D" id="3.80.10.10">
    <property type="entry name" value="Ribonuclease Inhibitor"/>
    <property type="match status" value="1"/>
</dbReference>
<sequence length="1073" mass="118017">MDAGVVGLRIASSVMVPLVKRLFVTGGAGAGLVDGPVRVSSLVSFTGEKRTLGERELRRLAQELVRRAVRAVGPHEAPSDAEAGRTVERLVRTLHALGDIGLSDVEAVSLGHTDFARALHAHAAMHDPHPDTTEAEDALYQRVLETACLHILHFFTQRSAFVARTLVEQSRSLADLVTLVDVLIERLPSQSAQDAEFEQQYARYIANRHRTLTIYGLDLQQASEWPLDTAYLSLTATADRDSSPVLHMPDGTQVATTPTADPLPVEQALAGKRRVLLRGLAGSGKTTLVQWLAVTTARQSELTGRLAHLIGRVPFVLPLRTLTRQGAALPVPAHFLAAVGCPLAGAQPPGWPERVLAAGRGVLLVDGIDEVPEGERARTRDWLQDLTSAFPDNLVLVTSRPSAVRRDWLGRQDFTELTLSPMRPADVELFIDRWHTAAEAGHELAASLRTAVRAKADLARLATNPLMCGLICALHRERHGFLPRGRKALYDAALSMLLERRDRERAMYAREGAIELDEESQVELLQKLAYWLIRNGRSEMAQDDAVGMIERVLPSMPYVAEQGSAEEIFDFLLVRSGLLREPGHGAVDFVHRTFQDYLGAKAAVEERDFGVLVQHAHLDQWEDVVRMAVAHARPDERAQLLRGLVRRGDAEQECRSRLHLLATACLEHATKLDPAVRTEVEERARKLIPPRSIDEAKALVPLGGVVLELLSDVDDLDVDEAVAVAHTAAQMGTDAALVLLKQFRDHPSTGVLQQLAGHWDRFDTDAYAREIVAVLPDRQNVQVTASTREHLAWLRRLPGRSALRVRGTFSPDDIVAAHSSGGTLRLLNLALNSALDRLDFVRHFPQLEELTIRECPVRDLTPLGELPLTKLYLWNVDTLPHLEGIEALSGLQWLALREGTRWPGVARTTGLKELTTLLLPEGAETFRGISALTSLETLNVFGVAHELPADDWAELADSPRLREITCEPHHLASMTLAGVSFPHVTQLAVGFGGTGFDVRLPPSCFPALEHLQLSEIPASLRLEALADLPQLRSLVLPRPRGPVDTTRLPPHIEVTVIPRPREPRATNPDANTR</sequence>
<keyword evidence="1" id="KW-0547">Nucleotide-binding</keyword>
<dbReference type="PROSITE" id="PS50837">
    <property type="entry name" value="NACHT"/>
    <property type="match status" value="1"/>
</dbReference>
<dbReference type="GO" id="GO:0005524">
    <property type="term" value="F:ATP binding"/>
    <property type="evidence" value="ECO:0007669"/>
    <property type="project" value="UniProtKB-KW"/>
</dbReference>
<evidence type="ECO:0000259" key="3">
    <source>
        <dbReference type="PROSITE" id="PS50837"/>
    </source>
</evidence>
<dbReference type="PANTHER" id="PTHR46844:SF1">
    <property type="entry name" value="SLR5058 PROTEIN"/>
    <property type="match status" value="1"/>
</dbReference>
<evidence type="ECO:0000256" key="2">
    <source>
        <dbReference type="ARBA" id="ARBA00022840"/>
    </source>
</evidence>
<dbReference type="InterPro" id="IPR007111">
    <property type="entry name" value="NACHT_NTPase"/>
</dbReference>
<protein>
    <submittedName>
        <fullName evidence="4">NACHT domain-containing protein</fullName>
    </submittedName>
</protein>